<dbReference type="InterPro" id="IPR029062">
    <property type="entry name" value="Class_I_gatase-like"/>
</dbReference>
<proteinExistence type="predicted"/>
<organism evidence="8 9">
    <name type="scientific">Planctomyces bekefii</name>
    <dbReference type="NCBI Taxonomy" id="1653850"/>
    <lineage>
        <taxon>Bacteria</taxon>
        <taxon>Pseudomonadati</taxon>
        <taxon>Planctomycetota</taxon>
        <taxon>Planctomycetia</taxon>
        <taxon>Planctomycetales</taxon>
        <taxon>Planctomycetaceae</taxon>
        <taxon>Planctomyces</taxon>
    </lineage>
</organism>
<dbReference type="PANTHER" id="PTHR33546">
    <property type="entry name" value="LARGE, MULTIFUNCTIONAL SECRETED PROTEIN-RELATED"/>
    <property type="match status" value="1"/>
</dbReference>
<dbReference type="GO" id="GO:0009055">
    <property type="term" value="F:electron transfer activity"/>
    <property type="evidence" value="ECO:0007669"/>
    <property type="project" value="InterPro"/>
</dbReference>
<dbReference type="InterPro" id="IPR008979">
    <property type="entry name" value="Galactose-bd-like_sf"/>
</dbReference>
<dbReference type="InterPro" id="IPR013427">
    <property type="entry name" value="Haem-bd_dom_put"/>
</dbReference>
<evidence type="ECO:0000256" key="2">
    <source>
        <dbReference type="ARBA" id="ARBA00022723"/>
    </source>
</evidence>
<dbReference type="InterPro" id="IPR011989">
    <property type="entry name" value="ARM-like"/>
</dbReference>
<dbReference type="Proteomes" id="UP000321083">
    <property type="component" value="Unassembled WGS sequence"/>
</dbReference>
<evidence type="ECO:0000256" key="4">
    <source>
        <dbReference type="PROSITE-ProRule" id="PRU00433"/>
    </source>
</evidence>
<dbReference type="InterPro" id="IPR016024">
    <property type="entry name" value="ARM-type_fold"/>
</dbReference>
<dbReference type="InterPro" id="IPR029010">
    <property type="entry name" value="ThuA-like"/>
</dbReference>
<evidence type="ECO:0000259" key="7">
    <source>
        <dbReference type="PROSITE" id="PS51007"/>
    </source>
</evidence>
<dbReference type="Gene3D" id="3.40.50.880">
    <property type="match status" value="1"/>
</dbReference>
<dbReference type="InterPro" id="IPR055557">
    <property type="entry name" value="DUF7133"/>
</dbReference>
<dbReference type="EMBL" id="SRHE01000164">
    <property type="protein sequence ID" value="TWW09849.1"/>
    <property type="molecule type" value="Genomic_DNA"/>
</dbReference>
<dbReference type="SUPFAM" id="SSF50952">
    <property type="entry name" value="Soluble quinoprotein glucose dehydrogenase"/>
    <property type="match status" value="1"/>
</dbReference>
<dbReference type="InterPro" id="IPR011042">
    <property type="entry name" value="6-blade_b-propeller_TolB-like"/>
</dbReference>
<protein>
    <recommendedName>
        <fullName evidence="10">Cytochrome c domain-containing protein</fullName>
    </recommendedName>
</protein>
<keyword evidence="2 4" id="KW-0479">Metal-binding</keyword>
<dbReference type="InterPro" id="IPR036909">
    <property type="entry name" value="Cyt_c-like_dom_sf"/>
</dbReference>
<dbReference type="NCBIfam" id="TIGR02603">
    <property type="entry name" value="CxxCH_TIGR02603"/>
    <property type="match status" value="1"/>
</dbReference>
<accession>A0A5C6M6S0</accession>
<gene>
    <name evidence="8" type="ORF">E3A20_10220</name>
</gene>
<dbReference type="Gene3D" id="2.120.10.30">
    <property type="entry name" value="TolB, C-terminal domain"/>
    <property type="match status" value="1"/>
</dbReference>
<feature type="signal peptide" evidence="5">
    <location>
        <begin position="1"/>
        <end position="23"/>
    </location>
</feature>
<dbReference type="Pfam" id="PF23500">
    <property type="entry name" value="DUF7133"/>
    <property type="match status" value="1"/>
</dbReference>
<evidence type="ECO:0000259" key="6">
    <source>
        <dbReference type="PROSITE" id="PS50022"/>
    </source>
</evidence>
<dbReference type="SUPFAM" id="SSF46626">
    <property type="entry name" value="Cytochrome c"/>
    <property type="match status" value="1"/>
</dbReference>
<keyword evidence="1 4" id="KW-0349">Heme</keyword>
<dbReference type="GO" id="GO:0046872">
    <property type="term" value="F:metal ion binding"/>
    <property type="evidence" value="ECO:0007669"/>
    <property type="project" value="UniProtKB-KW"/>
</dbReference>
<dbReference type="AlphaFoldDB" id="A0A5C6M6S0"/>
<feature type="chain" id="PRO_5023053036" description="Cytochrome c domain-containing protein" evidence="5">
    <location>
        <begin position="24"/>
        <end position="1280"/>
    </location>
</feature>
<dbReference type="InterPro" id="IPR011041">
    <property type="entry name" value="Quinoprot_gluc/sorb_DH_b-prop"/>
</dbReference>
<dbReference type="SUPFAM" id="SSF52317">
    <property type="entry name" value="Class I glutamine amidotransferase-like"/>
    <property type="match status" value="1"/>
</dbReference>
<dbReference type="Pfam" id="PF00754">
    <property type="entry name" value="F5_F8_type_C"/>
    <property type="match status" value="1"/>
</dbReference>
<keyword evidence="5" id="KW-0732">Signal</keyword>
<name>A0A5C6M6S0_9PLAN</name>
<evidence type="ECO:0000256" key="3">
    <source>
        <dbReference type="ARBA" id="ARBA00023004"/>
    </source>
</evidence>
<evidence type="ECO:0000256" key="5">
    <source>
        <dbReference type="SAM" id="SignalP"/>
    </source>
</evidence>
<dbReference type="InterPro" id="IPR009056">
    <property type="entry name" value="Cyt_c-like_dom"/>
</dbReference>
<keyword evidence="3 4" id="KW-0408">Iron</keyword>
<evidence type="ECO:0000256" key="1">
    <source>
        <dbReference type="ARBA" id="ARBA00022617"/>
    </source>
</evidence>
<dbReference type="PANTHER" id="PTHR33546:SF1">
    <property type="entry name" value="LARGE, MULTIFUNCTIONAL SECRETED PROTEIN"/>
    <property type="match status" value="1"/>
</dbReference>
<dbReference type="InterPro" id="IPR000421">
    <property type="entry name" value="FA58C"/>
</dbReference>
<reference evidence="8 9" key="1">
    <citation type="submission" date="2019-08" db="EMBL/GenBank/DDBJ databases">
        <title>100 year-old enigma solved: identification of Planctomyces bekefii, the type genus and species of the phylum Planctomycetes.</title>
        <authorList>
            <person name="Svetlana D.N."/>
            <person name="Overmann J."/>
        </authorList>
    </citation>
    <scope>NUCLEOTIDE SEQUENCE [LARGE SCALE GENOMIC DNA]</scope>
    <source>
        <strain evidence="8">Phe10_nw2017</strain>
    </source>
</reference>
<dbReference type="Gene3D" id="1.25.10.10">
    <property type="entry name" value="Leucine-rich Repeat Variant"/>
    <property type="match status" value="1"/>
</dbReference>
<dbReference type="SUPFAM" id="SSF48371">
    <property type="entry name" value="ARM repeat"/>
    <property type="match status" value="1"/>
</dbReference>
<sequence>MTPAIPRITLALLLLTSLLPAAAQQPDAAQPASTSAAAARPIRALLITGGCCHEYDRQKLILTRGISARANVVWTVVHQGGTSTDTKIPFYNDPNWADGFDIVVHNECFADVKDPDFVDGILRPHRHGVPAILIHCAMHCYRVGDDRWFEFCGIQSPGHGPHYSYTIDNLQPENPIMAGFGERFVVPKGELYHAAKVFDTATPLASARRQDNNEPQVCVWTNNYRGTKVFATTVGHYSETMAEPVYLDMLTRGLLWATGRSPDQHFAPATPEQDQQVRALITAPLNDNSPVLTQGCCGEGNLVFNRKATASSEETSKNNFAPNAVDGRLDTRWCAAGPAADETLTIDMETPQSIRNIRVHWEQPQTAYRYRIAASPDGTDWSTLADHAENRSRNGLSTDAVKADNVRWLRITFLGSSSGGWGSIREVEATAGDLPPLPPGISAGTEASASAADVKSPAGFRSVVFAAPPEVTYPVCLTTSPAGEVFVGVDEQGSLGKDPGRGKVVRCIDTDGDGRADRFNDFARMDHPRGLVWDNGSLWVLHPPLLSVFRDLNNDGTADESQVLIEGISTAEVEKRGADHTTNGIRLGIDGWIYIAVGDFGFQKAVGRDGTTLGRRGGGVVRVRPDGTEMEFFSWGQRNIVDIAIDPYLNVFTRDNTNDGGGWDIRLSHVMQTANYGYPSQYINFTQEIMPPLADYGGGSGCGALYFQDARWPQSHSDMLLTCDWGRSEVLSHRLPRHGATFDAQQDTFLNIPRPTDADADASGRLFVSSWKNGGFSFDRPDVGFVALITPEDFIPRPAPVFSELTDEQLVAALAHPADAGRLHAQREILRRPSITAAALLAAARHTTSPAYARVAALWTLRQKDWDGFRSAFASLLIDPLLREHAVRAATDRRTQLDKSLFAPIFSKLDDPDPRVQAATIVALGRCGDLRAAQGLLQAAQRTEAAPAGHADAWRNPDPGRVLQHLAVQALADLQAVDTCLAAIGTPLEQHAFAALQRIHQPATVDGLFRKLGSTWDPRRRSELWTALIRLYHREGEFTADSPQWWGTRPDTSGPYYDRQKWAESDRIAAAVKTALQDGNEAQKAELQAILKRHVVNLEGVSDQAAAMVADKPIELPKADPGDPNLIANLPWEQVLARTMAAGAGDPEKGRLLFRQQACINCHSFANGQQPRGPHLVDITKRYKREELIESIVQPSRRIAQGFDTWAIAMQSGQVHTGFIVLESAETVTLRDTTGIARDLIQDEIEDRVRQEISVMPAGVVGNLTPQQLADLLAWLETLH</sequence>
<feature type="domain" description="F5/8 type C" evidence="6">
    <location>
        <begin position="291"/>
        <end position="432"/>
    </location>
</feature>
<dbReference type="SUPFAM" id="SSF49785">
    <property type="entry name" value="Galactose-binding domain-like"/>
    <property type="match status" value="1"/>
</dbReference>
<dbReference type="Gene3D" id="2.60.120.260">
    <property type="entry name" value="Galactose-binding domain-like"/>
    <property type="match status" value="1"/>
</dbReference>
<evidence type="ECO:0000313" key="9">
    <source>
        <dbReference type="Proteomes" id="UP000321083"/>
    </source>
</evidence>
<dbReference type="Pfam" id="PF06283">
    <property type="entry name" value="ThuA"/>
    <property type="match status" value="1"/>
</dbReference>
<dbReference type="PROSITE" id="PS51007">
    <property type="entry name" value="CYTC"/>
    <property type="match status" value="1"/>
</dbReference>
<dbReference type="PROSITE" id="PS50022">
    <property type="entry name" value="FA58C_3"/>
    <property type="match status" value="1"/>
</dbReference>
<keyword evidence="9" id="KW-1185">Reference proteome</keyword>
<evidence type="ECO:0008006" key="10">
    <source>
        <dbReference type="Google" id="ProtNLM"/>
    </source>
</evidence>
<feature type="domain" description="Cytochrome c" evidence="7">
    <location>
        <begin position="1145"/>
        <end position="1280"/>
    </location>
</feature>
<dbReference type="Gene3D" id="1.10.760.10">
    <property type="entry name" value="Cytochrome c-like domain"/>
    <property type="match status" value="1"/>
</dbReference>
<dbReference type="GO" id="GO:0020037">
    <property type="term" value="F:heme binding"/>
    <property type="evidence" value="ECO:0007669"/>
    <property type="project" value="InterPro"/>
</dbReference>
<evidence type="ECO:0000313" key="8">
    <source>
        <dbReference type="EMBL" id="TWW09849.1"/>
    </source>
</evidence>
<reference evidence="8 9" key="2">
    <citation type="submission" date="2019-08" db="EMBL/GenBank/DDBJ databases">
        <authorList>
            <person name="Henke P."/>
        </authorList>
    </citation>
    <scope>NUCLEOTIDE SEQUENCE [LARGE SCALE GENOMIC DNA]</scope>
    <source>
        <strain evidence="8">Phe10_nw2017</strain>
    </source>
</reference>
<comment type="caution">
    <text evidence="8">The sequence shown here is derived from an EMBL/GenBank/DDBJ whole genome shotgun (WGS) entry which is preliminary data.</text>
</comment>